<dbReference type="PANTHER" id="PTHR39332:SF7">
    <property type="entry name" value="SRPBCC FAMILY PROTEIN"/>
    <property type="match status" value="1"/>
</dbReference>
<evidence type="ECO:0000313" key="2">
    <source>
        <dbReference type="EMBL" id="CAA2101556.1"/>
    </source>
</evidence>
<reference evidence="2" key="1">
    <citation type="submission" date="2019-12" db="EMBL/GenBank/DDBJ databases">
        <authorList>
            <person name="Cremers G."/>
        </authorList>
    </citation>
    <scope>NUCLEOTIDE SEQUENCE</scope>
    <source>
        <strain evidence="2">Mbul1</strain>
    </source>
</reference>
<gene>
    <name evidence="2" type="ORF">MBUL_01235</name>
</gene>
<dbReference type="AlphaFoldDB" id="A0A679INR0"/>
<name>A0A679INR0_9HYPH</name>
<protein>
    <recommendedName>
        <fullName evidence="3">MxaD protein</fullName>
    </recommendedName>
</protein>
<sequence>MSRTFLRRIVLPGLVLLAGTAPGFAIDLTKTIDVAAPPAKVWATIGDFCGIGNWHPAIAKCESSTKDGTMLRKLSLKGGGAIVESQTARDDTAMSYTYAIVESPLPVSDYSSTLAVSPKGSGSTVTWTGTFKAKGVPDTVATDAITGIYVSGLAAIAEKAK</sequence>
<dbReference type="InterPro" id="IPR023393">
    <property type="entry name" value="START-like_dom_sf"/>
</dbReference>
<dbReference type="Pfam" id="PF10604">
    <property type="entry name" value="Polyketide_cyc2"/>
    <property type="match status" value="1"/>
</dbReference>
<organism evidence="2">
    <name type="scientific">Methylobacterium bullatum</name>
    <dbReference type="NCBI Taxonomy" id="570505"/>
    <lineage>
        <taxon>Bacteria</taxon>
        <taxon>Pseudomonadati</taxon>
        <taxon>Pseudomonadota</taxon>
        <taxon>Alphaproteobacteria</taxon>
        <taxon>Hyphomicrobiales</taxon>
        <taxon>Methylobacteriaceae</taxon>
        <taxon>Methylobacterium</taxon>
    </lineage>
</organism>
<keyword evidence="1" id="KW-0732">Signal</keyword>
<accession>A0A679INR0</accession>
<dbReference type="PANTHER" id="PTHR39332">
    <property type="entry name" value="BLL4707 PROTEIN"/>
    <property type="match status" value="1"/>
</dbReference>
<dbReference type="CDD" id="cd07821">
    <property type="entry name" value="PYR_PYL_RCAR_like"/>
    <property type="match status" value="1"/>
</dbReference>
<evidence type="ECO:0008006" key="3">
    <source>
        <dbReference type="Google" id="ProtNLM"/>
    </source>
</evidence>
<dbReference type="SUPFAM" id="SSF55961">
    <property type="entry name" value="Bet v1-like"/>
    <property type="match status" value="1"/>
</dbReference>
<dbReference type="EMBL" id="LR743504">
    <property type="protein sequence ID" value="CAA2101556.1"/>
    <property type="molecule type" value="Genomic_DNA"/>
</dbReference>
<dbReference type="Gene3D" id="3.30.530.20">
    <property type="match status" value="1"/>
</dbReference>
<dbReference type="InterPro" id="IPR019587">
    <property type="entry name" value="Polyketide_cyclase/dehydratase"/>
</dbReference>
<evidence type="ECO:0000256" key="1">
    <source>
        <dbReference type="SAM" id="SignalP"/>
    </source>
</evidence>
<proteinExistence type="predicted"/>
<feature type="chain" id="PRO_5025592909" description="MxaD protein" evidence="1">
    <location>
        <begin position="26"/>
        <end position="161"/>
    </location>
</feature>
<feature type="signal peptide" evidence="1">
    <location>
        <begin position="1"/>
        <end position="25"/>
    </location>
</feature>